<evidence type="ECO:0000259" key="4">
    <source>
        <dbReference type="PROSITE" id="PS50003"/>
    </source>
</evidence>
<dbReference type="SUPFAM" id="SSF140741">
    <property type="entry name" value="RUN domain-like"/>
    <property type="match status" value="1"/>
</dbReference>
<reference evidence="7 8" key="1">
    <citation type="journal article" date="2010" name="Cell">
        <title>The genome of Naegleria gruberi illuminates early eukaryotic versatility.</title>
        <authorList>
            <person name="Fritz-Laylin L.K."/>
            <person name="Prochnik S.E."/>
            <person name="Ginger M.L."/>
            <person name="Dacks J.B."/>
            <person name="Carpenter M.L."/>
            <person name="Field M.C."/>
            <person name="Kuo A."/>
            <person name="Paredez A."/>
            <person name="Chapman J."/>
            <person name="Pham J."/>
            <person name="Shu S."/>
            <person name="Neupane R."/>
            <person name="Cipriano M."/>
            <person name="Mancuso J."/>
            <person name="Tu H."/>
            <person name="Salamov A."/>
            <person name="Lindquist E."/>
            <person name="Shapiro H."/>
            <person name="Lucas S."/>
            <person name="Grigoriev I.V."/>
            <person name="Cande W.Z."/>
            <person name="Fulton C."/>
            <person name="Rokhsar D.S."/>
            <person name="Dawson S.C."/>
        </authorList>
    </citation>
    <scope>NUCLEOTIDE SEQUENCE [LARGE SCALE GENOMIC DNA]</scope>
    <source>
        <strain evidence="7 8">NEG-M</strain>
    </source>
</reference>
<dbReference type="GeneID" id="8853532"/>
<gene>
    <name evidence="7" type="ORF">NAEGRDRAFT_81307</name>
</gene>
<feature type="region of interest" description="Disordered" evidence="3">
    <location>
        <begin position="342"/>
        <end position="362"/>
    </location>
</feature>
<feature type="compositionally biased region" description="Polar residues" evidence="3">
    <location>
        <begin position="230"/>
        <end position="244"/>
    </location>
</feature>
<dbReference type="GO" id="GO:0005765">
    <property type="term" value="C:lysosomal membrane"/>
    <property type="evidence" value="ECO:0007669"/>
    <property type="project" value="UniProtKB-SubCell"/>
</dbReference>
<dbReference type="Proteomes" id="UP000006671">
    <property type="component" value="Unassembled WGS sequence"/>
</dbReference>
<keyword evidence="8" id="KW-1185">Reference proteome</keyword>
<evidence type="ECO:0000259" key="6">
    <source>
        <dbReference type="PROSITE" id="PS51757"/>
    </source>
</evidence>
<evidence type="ECO:0000256" key="2">
    <source>
        <dbReference type="ARBA" id="ARBA00023228"/>
    </source>
</evidence>
<evidence type="ECO:0000313" key="8">
    <source>
        <dbReference type="Proteomes" id="UP000006671"/>
    </source>
</evidence>
<dbReference type="Gene3D" id="1.20.58.900">
    <property type="match status" value="2"/>
</dbReference>
<evidence type="ECO:0000313" key="7">
    <source>
        <dbReference type="EMBL" id="EFC39332.1"/>
    </source>
</evidence>
<dbReference type="VEuPathDB" id="AmoebaDB:NAEGRDRAFT_81307"/>
<dbReference type="KEGG" id="ngr:NAEGRDRAFT_81307"/>
<organism evidence="8">
    <name type="scientific">Naegleria gruberi</name>
    <name type="common">Amoeba</name>
    <dbReference type="NCBI Taxonomy" id="5762"/>
    <lineage>
        <taxon>Eukaryota</taxon>
        <taxon>Discoba</taxon>
        <taxon>Heterolobosea</taxon>
        <taxon>Tetramitia</taxon>
        <taxon>Eutetramitia</taxon>
        <taxon>Vahlkampfiidae</taxon>
        <taxon>Naegleria</taxon>
    </lineage>
</organism>
<dbReference type="GO" id="GO:0003774">
    <property type="term" value="F:cytoskeletal motor activity"/>
    <property type="evidence" value="ECO:0007669"/>
    <property type="project" value="InterPro"/>
</dbReference>
<name>D2VUV6_NAEGR</name>
<dbReference type="CDD" id="cd17671">
    <property type="entry name" value="RUN"/>
    <property type="match status" value="1"/>
</dbReference>
<dbReference type="InterPro" id="IPR001849">
    <property type="entry name" value="PH_domain"/>
</dbReference>
<dbReference type="SMART" id="SM00593">
    <property type="entry name" value="RUN"/>
    <property type="match status" value="2"/>
</dbReference>
<feature type="domain" description="PH" evidence="4">
    <location>
        <begin position="16"/>
        <end position="123"/>
    </location>
</feature>
<keyword evidence="2" id="KW-0458">Lysosome</keyword>
<feature type="domain" description="RUN" evidence="5">
    <location>
        <begin position="1712"/>
        <end position="1852"/>
    </location>
</feature>
<feature type="compositionally biased region" description="Low complexity" evidence="3">
    <location>
        <begin position="207"/>
        <end position="229"/>
    </location>
</feature>
<dbReference type="SMART" id="SM00233">
    <property type="entry name" value="PH"/>
    <property type="match status" value="2"/>
</dbReference>
<dbReference type="InterPro" id="IPR037213">
    <property type="entry name" value="Run_dom_sf"/>
</dbReference>
<dbReference type="PROSITE" id="PS50826">
    <property type="entry name" value="RUN"/>
    <property type="match status" value="2"/>
</dbReference>
<dbReference type="PANTHER" id="PTHR34969:SF1">
    <property type="entry name" value="TH1 DOMAIN-CONTAINING PROTEIN"/>
    <property type="match status" value="1"/>
</dbReference>
<dbReference type="PROSITE" id="PS50003">
    <property type="entry name" value="PH_DOMAIN"/>
    <property type="match status" value="1"/>
</dbReference>
<feature type="domain" description="TH1" evidence="6">
    <location>
        <begin position="624"/>
        <end position="812"/>
    </location>
</feature>
<accession>D2VUV6</accession>
<protein>
    <submittedName>
        <fullName evidence="7">Predicted protein</fullName>
    </submittedName>
</protein>
<dbReference type="Pfam" id="PF02759">
    <property type="entry name" value="RUN"/>
    <property type="match status" value="1"/>
</dbReference>
<sequence>MTKDTIKVDFRLHQSGNLIEGFLKKKGKNLINRAPLRYVIVRKDGLYYFDVKKDEKNGQDQPDLDTCLGFINILDLQSVVGDESDNKLTITAEKKKKTKQFVFFTENKDSYTNWFNEVKKWESQKDLYVKSSPQTNQSTFSSGASSRNSAKSATNELTSISQRVRSSSSRLSLNKPIDTGGLFSQSPPNSGGGGALSGGVASGGTGDSSATTPSTPSTIISGSSATPIINPSTTNVTAGTSPTGIGSILNRKKTTFEDEDIGTEANISDEEDELENDEDDDNMSGLSARSRSSTRSRRSGVLKGKEKGNLFDLLNSQKLAESSVARRHSVMFDKVSDRSSVIFDDGSSHSGAGNRKNDEDQFDKRRFQNIMSIFPIEREHSRYFDDGKRVELTQPIAEVKEWEEELISFETKRSQKSEKVDEKSITTLVPHDFADAKEKCKETLQQEDKFCYWAHEVVWFNPRVVGNKNQYKEALLVLGNRNLYIIDSKSFKTETKVRVNDIVHIVQSGYEDDIVGIVRKKDREEMYDILFQFTETKKTRGADETSITVQDEERIRGKSFANSCSALFKEQENEIYLKKIEFFDYISAIFLSQRGLQLKIFFVNDVRQAVRTTEKEDPIDLNEKNILESTSILQIDKKHDFIKLYLEPIRCRVMSEFGDKQVLFAGLLGKKNKRNKYQNRTIVITNRALYVFDPKKQKSFKRRIKLSEISRVYRNKKKGVLIDVPSEYPLCLVPKQNMDVFEDFITVLSTLYFDKDLVQHVKDNEFDSFDLEKSQGFKEKMNETEDILQVHNQLRTAISSKDVNQVREYLAYADALVGKRDPQETMSIRDLRIQASEFLADVRLQEFIKEKLQTAFINRDFLEMSRMLDHIETIKKERGEEEIYKVLADYLKSIKTEKEVVINKHLLMTRIEYLLAGGVDTDNERRILEAVDIAKRAGFVKEVEKYKQEYDKEKQKIYIDQQIAEVIDRKKKNTSFDSDADRLICLIENAKALGIYEGKIQKTFEENTKDFITNKSNNHNFKSVIEQTRKDIESNHSKLKKEIEKVKIGAEGYTNIDKALVDEAEKVLKEIENIRKYQKKLNTILDKTEKGVFKLEEAQYLIEKCKKKLASKRKGYGETKDYRELTKRANNTYNELKRETKRIYKQEASNIALTLKKLLDDQQYDMLRQKLAQINTAEIKPALVAELPELQKIIDEVVDNLNTFDFMRKLSGVGVEKEYSYKDVEKVLKFKEFAERNPRELSEEQQESLEKIEKKVAMEFKLYNEIQEEKKRFKDISAEIFNFQKVEILLENVSDIPSLEDEAIELANMVRMKKTFNMYVREIQKRKATARSYDDILRKASKENIDVNILVGAAMTQKTNDVQLEDELNELIRRKDLKKLQDFIGKNSDTMPRNLLKMANAKLNNLRRENMSPLELIEQINNAIDVHAKEELLNAIEIANKLLNEDIAEQSKTQLQNAIERAQVTIKEITNKENIEKIKLYPQEFMKEALHSDDFDEIDVENDSFNMTRKLRQVQGLTDYSSLSREEKQKDNVFGQNLIKVLYDILNHKTKKRFFYLSKDPYEILSGLKASNDHIGKLVDSFDSNELVKRLKKEKKNEALSVQFIYYLLSERSFMFVVELLLTSDAYLKDCYELDSVVLDRRYRDDIYPLMSLLAMFQFTFSLRSSTDVLAASPVSRLKGIVRSIVHYFVSNRTETKSNLELSGKEDWEKSNIGELIRKKLVPTVAEIFNHKFKSGFISKYHIWQFIQDVAEQKRISAIDIGGINLPTAIDFVNEAVDNPLDFDFKFETFICYALNRGLMAEFFESILKDRSFLAKYYDQYALVLDKDVIGNTVKYFEIISQLPFDLIESSEKYNQKYNQ</sequence>
<dbReference type="InterPro" id="IPR004012">
    <property type="entry name" value="Run_dom"/>
</dbReference>
<feature type="compositionally biased region" description="Gly residues" evidence="3">
    <location>
        <begin position="190"/>
        <end position="206"/>
    </location>
</feature>
<dbReference type="EMBL" id="GG738900">
    <property type="protein sequence ID" value="EFC39332.1"/>
    <property type="molecule type" value="Genomic_DNA"/>
</dbReference>
<dbReference type="PANTHER" id="PTHR34969">
    <property type="entry name" value="OS01G0621700 PROTEIN"/>
    <property type="match status" value="1"/>
</dbReference>
<dbReference type="Pfam" id="PF06017">
    <property type="entry name" value="Myosin_TH1"/>
    <property type="match status" value="1"/>
</dbReference>
<feature type="region of interest" description="Disordered" evidence="3">
    <location>
        <begin position="132"/>
        <end position="302"/>
    </location>
</feature>
<dbReference type="RefSeq" id="XP_002672076.1">
    <property type="nucleotide sequence ID" value="XM_002672030.1"/>
</dbReference>
<evidence type="ECO:0000256" key="3">
    <source>
        <dbReference type="SAM" id="MobiDB-lite"/>
    </source>
</evidence>
<dbReference type="InterPro" id="IPR011993">
    <property type="entry name" value="PH-like_dom_sf"/>
</dbReference>
<feature type="compositionally biased region" description="Low complexity" evidence="3">
    <location>
        <begin position="138"/>
        <end position="173"/>
    </location>
</feature>
<dbReference type="Gene3D" id="2.30.29.30">
    <property type="entry name" value="Pleckstrin-homology domain (PH domain)/Phosphotyrosine-binding domain (PTB)"/>
    <property type="match status" value="1"/>
</dbReference>
<evidence type="ECO:0000256" key="1">
    <source>
        <dbReference type="ARBA" id="ARBA00004656"/>
    </source>
</evidence>
<feature type="domain" description="RUN" evidence="5">
    <location>
        <begin position="1529"/>
        <end position="1666"/>
    </location>
</feature>
<proteinExistence type="predicted"/>
<evidence type="ECO:0000259" key="5">
    <source>
        <dbReference type="PROSITE" id="PS50826"/>
    </source>
</evidence>
<dbReference type="PROSITE" id="PS51757">
    <property type="entry name" value="TH1"/>
    <property type="match status" value="1"/>
</dbReference>
<feature type="compositionally biased region" description="Acidic residues" evidence="3">
    <location>
        <begin position="257"/>
        <end position="282"/>
    </location>
</feature>
<dbReference type="GO" id="GO:0016459">
    <property type="term" value="C:myosin complex"/>
    <property type="evidence" value="ECO:0007669"/>
    <property type="project" value="InterPro"/>
</dbReference>
<dbReference type="InParanoid" id="D2VUV6"/>
<dbReference type="OrthoDB" id="10253781at2759"/>
<dbReference type="CDD" id="cd00821">
    <property type="entry name" value="PH"/>
    <property type="match status" value="1"/>
</dbReference>
<dbReference type="OMA" id="FISKYHI"/>
<dbReference type="SUPFAM" id="SSF50729">
    <property type="entry name" value="PH domain-like"/>
    <property type="match status" value="2"/>
</dbReference>
<dbReference type="Pfam" id="PF00169">
    <property type="entry name" value="PH"/>
    <property type="match status" value="1"/>
</dbReference>
<dbReference type="InterPro" id="IPR010926">
    <property type="entry name" value="Myosin_TH1"/>
</dbReference>
<comment type="subcellular location">
    <subcellularLocation>
        <location evidence="1">Lysosome membrane</location>
    </subcellularLocation>
</comment>